<feature type="transmembrane region" description="Helical" evidence="1">
    <location>
        <begin position="91"/>
        <end position="115"/>
    </location>
</feature>
<keyword evidence="1" id="KW-0812">Transmembrane</keyword>
<comment type="caution">
    <text evidence="2">The sequence shown here is derived from an EMBL/GenBank/DDBJ whole genome shotgun (WGS) entry which is preliminary data.</text>
</comment>
<gene>
    <name evidence="2" type="ORF">F4561_003062</name>
</gene>
<organism evidence="2 3">
    <name type="scientific">Lipingzhangella halophila</name>
    <dbReference type="NCBI Taxonomy" id="1783352"/>
    <lineage>
        <taxon>Bacteria</taxon>
        <taxon>Bacillati</taxon>
        <taxon>Actinomycetota</taxon>
        <taxon>Actinomycetes</taxon>
        <taxon>Streptosporangiales</taxon>
        <taxon>Nocardiopsidaceae</taxon>
        <taxon>Lipingzhangella</taxon>
    </lineage>
</organism>
<dbReference type="Proteomes" id="UP000523007">
    <property type="component" value="Unassembled WGS sequence"/>
</dbReference>
<name>A0A7W7RHZ8_9ACTN</name>
<feature type="transmembrane region" description="Helical" evidence="1">
    <location>
        <begin position="61"/>
        <end position="79"/>
    </location>
</feature>
<protein>
    <submittedName>
        <fullName evidence="2">MFS superfamily sulfate permease-like transporter</fullName>
    </submittedName>
</protein>
<dbReference type="EMBL" id="JACHJT010000001">
    <property type="protein sequence ID" value="MBB4932242.1"/>
    <property type="molecule type" value="Genomic_DNA"/>
</dbReference>
<proteinExistence type="predicted"/>
<reference evidence="2 3" key="1">
    <citation type="submission" date="2020-08" db="EMBL/GenBank/DDBJ databases">
        <title>Sequencing the genomes of 1000 actinobacteria strains.</title>
        <authorList>
            <person name="Klenk H.-P."/>
        </authorList>
    </citation>
    <scope>NUCLEOTIDE SEQUENCE [LARGE SCALE GENOMIC DNA]</scope>
    <source>
        <strain evidence="2 3">DSM 102030</strain>
    </source>
</reference>
<feature type="transmembrane region" description="Helical" evidence="1">
    <location>
        <begin position="7"/>
        <end position="27"/>
    </location>
</feature>
<keyword evidence="3" id="KW-1185">Reference proteome</keyword>
<keyword evidence="1" id="KW-1133">Transmembrane helix</keyword>
<evidence type="ECO:0000256" key="1">
    <source>
        <dbReference type="SAM" id="Phobius"/>
    </source>
</evidence>
<feature type="transmembrane region" description="Helical" evidence="1">
    <location>
        <begin position="33"/>
        <end position="54"/>
    </location>
</feature>
<accession>A0A7W7RHZ8</accession>
<sequence length="121" mass="13201">MSDDRPLTLAWLRAFLVLLFLGGLYTLVWWFAFFPLAVVVFAVPPLAVLVLAVVANRRSRVVFGGILLTAGGYLAWTVFNLDTLVTLSQPHLVVVFVASVAVLVTVLLPATRAYYTGPAPR</sequence>
<keyword evidence="1" id="KW-0472">Membrane</keyword>
<dbReference type="AlphaFoldDB" id="A0A7W7RHZ8"/>
<dbReference type="RefSeq" id="WP_184579545.1">
    <property type="nucleotide sequence ID" value="NZ_JACHJT010000001.1"/>
</dbReference>
<evidence type="ECO:0000313" key="2">
    <source>
        <dbReference type="EMBL" id="MBB4932242.1"/>
    </source>
</evidence>
<evidence type="ECO:0000313" key="3">
    <source>
        <dbReference type="Proteomes" id="UP000523007"/>
    </source>
</evidence>